<dbReference type="PANTHER" id="PTHR44520:SF2">
    <property type="entry name" value="RESPONSE REGULATOR RCP1"/>
    <property type="match status" value="1"/>
</dbReference>
<dbReference type="AlphaFoldDB" id="A0A2C9DBB9"/>
<dbReference type="InterPro" id="IPR011006">
    <property type="entry name" value="CheY-like_superfamily"/>
</dbReference>
<proteinExistence type="predicted"/>
<dbReference type="PANTHER" id="PTHR44520">
    <property type="entry name" value="RESPONSE REGULATOR RCP1-RELATED"/>
    <property type="match status" value="1"/>
</dbReference>
<keyword evidence="1" id="KW-0597">Phosphoprotein</keyword>
<gene>
    <name evidence="3" type="primary">rcp1_3</name>
    <name evidence="3" type="ORF">HDIA_4091</name>
</gene>
<organism evidence="3 4">
    <name type="scientific">Hartmannibacter diazotrophicus</name>
    <dbReference type="NCBI Taxonomy" id="1482074"/>
    <lineage>
        <taxon>Bacteria</taxon>
        <taxon>Pseudomonadati</taxon>
        <taxon>Pseudomonadota</taxon>
        <taxon>Alphaproteobacteria</taxon>
        <taxon>Hyphomicrobiales</taxon>
        <taxon>Pleomorphomonadaceae</taxon>
        <taxon>Hartmannibacter</taxon>
    </lineage>
</organism>
<dbReference type="EMBL" id="LT960614">
    <property type="protein sequence ID" value="SON57632.1"/>
    <property type="molecule type" value="Genomic_DNA"/>
</dbReference>
<dbReference type="KEGG" id="hdi:HDIA_4091"/>
<dbReference type="CDD" id="cd17557">
    <property type="entry name" value="REC_Rcp-like"/>
    <property type="match status" value="1"/>
</dbReference>
<evidence type="ECO:0000256" key="1">
    <source>
        <dbReference type="PROSITE-ProRule" id="PRU00169"/>
    </source>
</evidence>
<protein>
    <submittedName>
        <fullName evidence="3">Response regulator rcp1</fullName>
    </submittedName>
</protein>
<dbReference type="PROSITE" id="PS50110">
    <property type="entry name" value="RESPONSE_REGULATORY"/>
    <property type="match status" value="1"/>
</dbReference>
<dbReference type="GO" id="GO:0000160">
    <property type="term" value="P:phosphorelay signal transduction system"/>
    <property type="evidence" value="ECO:0007669"/>
    <property type="project" value="InterPro"/>
</dbReference>
<evidence type="ECO:0000259" key="2">
    <source>
        <dbReference type="PROSITE" id="PS50110"/>
    </source>
</evidence>
<dbReference type="Gene3D" id="3.40.50.2300">
    <property type="match status" value="1"/>
</dbReference>
<dbReference type="InterPro" id="IPR052893">
    <property type="entry name" value="TCS_response_regulator"/>
</dbReference>
<reference evidence="4" key="1">
    <citation type="submission" date="2017-09" db="EMBL/GenBank/DDBJ databases">
        <title>Genome sequence of Nannocystis excedens DSM 71.</title>
        <authorList>
            <person name="Blom J."/>
        </authorList>
    </citation>
    <scope>NUCLEOTIDE SEQUENCE [LARGE SCALE GENOMIC DNA]</scope>
    <source>
        <strain evidence="4">type strain: E19</strain>
    </source>
</reference>
<keyword evidence="4" id="KW-1185">Reference proteome</keyword>
<dbReference type="Proteomes" id="UP000223606">
    <property type="component" value="Chromosome 1"/>
</dbReference>
<dbReference type="InterPro" id="IPR001789">
    <property type="entry name" value="Sig_transdc_resp-reg_receiver"/>
</dbReference>
<dbReference type="RefSeq" id="WP_099557857.1">
    <property type="nucleotide sequence ID" value="NZ_LT960614.1"/>
</dbReference>
<name>A0A2C9DBB9_9HYPH</name>
<dbReference type="OrthoDB" id="9793549at2"/>
<dbReference type="SMART" id="SM00448">
    <property type="entry name" value="REC"/>
    <property type="match status" value="1"/>
</dbReference>
<sequence length="158" mass="17662">MRSAKQEAEIHDGAPDPDARILLVEDDEDEIRLISRLLSQAPIAIEVNSFQNGKLALEHLETAAGGDDIPLPDLVLLDINMPVMDGILFLAKLRQHNDFKSLPVVVLTTSTDEELVRRAYDFGANAVINKVDSLDGMSQIANTIVDFWFRVARRYYVD</sequence>
<evidence type="ECO:0000313" key="3">
    <source>
        <dbReference type="EMBL" id="SON57632.1"/>
    </source>
</evidence>
<feature type="modified residue" description="4-aspartylphosphate" evidence="1">
    <location>
        <position position="78"/>
    </location>
</feature>
<accession>A0A2C9DBB9</accession>
<dbReference type="SUPFAM" id="SSF52172">
    <property type="entry name" value="CheY-like"/>
    <property type="match status" value="1"/>
</dbReference>
<dbReference type="Pfam" id="PF00072">
    <property type="entry name" value="Response_reg"/>
    <property type="match status" value="1"/>
</dbReference>
<evidence type="ECO:0000313" key="4">
    <source>
        <dbReference type="Proteomes" id="UP000223606"/>
    </source>
</evidence>
<feature type="domain" description="Response regulatory" evidence="2">
    <location>
        <begin position="20"/>
        <end position="145"/>
    </location>
</feature>